<dbReference type="InterPro" id="IPR009057">
    <property type="entry name" value="Homeodomain-like_sf"/>
</dbReference>
<dbReference type="PROSITE" id="PS01124">
    <property type="entry name" value="HTH_ARAC_FAMILY_2"/>
    <property type="match status" value="1"/>
</dbReference>
<dbReference type="InterPro" id="IPR018062">
    <property type="entry name" value="HTH_AraC-typ_CS"/>
</dbReference>
<evidence type="ECO:0000256" key="2">
    <source>
        <dbReference type="ARBA" id="ARBA00023125"/>
    </source>
</evidence>
<keyword evidence="3" id="KW-0804">Transcription</keyword>
<dbReference type="InterPro" id="IPR037923">
    <property type="entry name" value="HTH-like"/>
</dbReference>
<keyword evidence="1" id="KW-0805">Transcription regulation</keyword>
<dbReference type="EMBL" id="CP042434">
    <property type="protein sequence ID" value="QEC71490.1"/>
    <property type="molecule type" value="Genomic_DNA"/>
</dbReference>
<reference evidence="5 6" key="1">
    <citation type="journal article" date="2017" name="Int. J. Syst. Evol. Microbiol.">
        <title>Arachidicoccus ginsenosidivorans sp. nov., with ginsenoside-converting activity isolated from ginseng cultivating soil.</title>
        <authorList>
            <person name="Siddiqi M.Z."/>
            <person name="Aslam Z."/>
            <person name="Im W.T."/>
        </authorList>
    </citation>
    <scope>NUCLEOTIDE SEQUENCE [LARGE SCALE GENOMIC DNA]</scope>
    <source>
        <strain evidence="5 6">Gsoil 809</strain>
    </source>
</reference>
<dbReference type="CDD" id="cd06986">
    <property type="entry name" value="cupin_MmsR-like_N"/>
    <property type="match status" value="1"/>
</dbReference>
<evidence type="ECO:0000256" key="3">
    <source>
        <dbReference type="ARBA" id="ARBA00023163"/>
    </source>
</evidence>
<dbReference type="Gene3D" id="2.60.120.280">
    <property type="entry name" value="Regulatory protein AraC"/>
    <property type="match status" value="1"/>
</dbReference>
<dbReference type="PROSITE" id="PS00041">
    <property type="entry name" value="HTH_ARAC_FAMILY_1"/>
    <property type="match status" value="1"/>
</dbReference>
<feature type="domain" description="HTH araC/xylS-type" evidence="4">
    <location>
        <begin position="194"/>
        <end position="292"/>
    </location>
</feature>
<evidence type="ECO:0000259" key="4">
    <source>
        <dbReference type="PROSITE" id="PS01124"/>
    </source>
</evidence>
<proteinExistence type="predicted"/>
<dbReference type="InterPro" id="IPR018060">
    <property type="entry name" value="HTH_AraC"/>
</dbReference>
<organism evidence="5 6">
    <name type="scientific">Arachidicoccus ginsenosidivorans</name>
    <dbReference type="NCBI Taxonomy" id="496057"/>
    <lineage>
        <taxon>Bacteria</taxon>
        <taxon>Pseudomonadati</taxon>
        <taxon>Bacteroidota</taxon>
        <taxon>Chitinophagia</taxon>
        <taxon>Chitinophagales</taxon>
        <taxon>Chitinophagaceae</taxon>
        <taxon>Arachidicoccus</taxon>
    </lineage>
</organism>
<evidence type="ECO:0000313" key="5">
    <source>
        <dbReference type="EMBL" id="QEC71490.1"/>
    </source>
</evidence>
<dbReference type="GO" id="GO:0003700">
    <property type="term" value="F:DNA-binding transcription factor activity"/>
    <property type="evidence" value="ECO:0007669"/>
    <property type="project" value="InterPro"/>
</dbReference>
<dbReference type="GO" id="GO:0043565">
    <property type="term" value="F:sequence-specific DNA binding"/>
    <property type="evidence" value="ECO:0007669"/>
    <property type="project" value="InterPro"/>
</dbReference>
<name>A0A5B8VJ51_9BACT</name>
<dbReference type="SUPFAM" id="SSF51215">
    <property type="entry name" value="Regulatory protein AraC"/>
    <property type="match status" value="1"/>
</dbReference>
<dbReference type="RefSeq" id="WP_146780868.1">
    <property type="nucleotide sequence ID" value="NZ_CP042434.1"/>
</dbReference>
<dbReference type="SUPFAM" id="SSF46689">
    <property type="entry name" value="Homeodomain-like"/>
    <property type="match status" value="2"/>
</dbReference>
<dbReference type="Pfam" id="PF02311">
    <property type="entry name" value="AraC_binding"/>
    <property type="match status" value="1"/>
</dbReference>
<dbReference type="SMART" id="SM00342">
    <property type="entry name" value="HTH_ARAC"/>
    <property type="match status" value="1"/>
</dbReference>
<evidence type="ECO:0000256" key="1">
    <source>
        <dbReference type="ARBA" id="ARBA00023015"/>
    </source>
</evidence>
<evidence type="ECO:0000313" key="6">
    <source>
        <dbReference type="Proteomes" id="UP000321291"/>
    </source>
</evidence>
<sequence length="298" mass="34521">MENYNRTDGFEGEKMIDLPEAVCEAFCQKTPAFNQFYITHIGYFPNAKRHYIQRANGCKDNILIYCLHGKGYCSIGSHHFDILPNQYLILPATSDILTYGADNEEPWTIYWVHFTGPNIELFNQSLEIFGYRGPVTLALNKRGLSVWEEMYNCLTGGFSIDNLRHANLCLHHFLASFLYPEPINNQNEDLNCIEAIIGYMEKMIDSRLTVEEMAARLQLSASYFSTIFKKATGMPPMDYFIQLKMQKACQLLYLENMKVKDVAEAIGYEDPFYFSRQFKKHMKISPVLYKEASRRHLA</sequence>
<dbReference type="PANTHER" id="PTHR43280:SF30">
    <property type="entry name" value="MMSAB OPERON REGULATORY PROTEIN"/>
    <property type="match status" value="1"/>
</dbReference>
<protein>
    <submittedName>
        <fullName evidence="5">AraC family transcriptional regulator</fullName>
    </submittedName>
</protein>
<dbReference type="PANTHER" id="PTHR43280">
    <property type="entry name" value="ARAC-FAMILY TRANSCRIPTIONAL REGULATOR"/>
    <property type="match status" value="1"/>
</dbReference>
<gene>
    <name evidence="5" type="ORF">FSB73_07205</name>
</gene>
<dbReference type="OrthoDB" id="9813413at2"/>
<dbReference type="KEGG" id="agi:FSB73_07205"/>
<dbReference type="Proteomes" id="UP000321291">
    <property type="component" value="Chromosome"/>
</dbReference>
<accession>A0A5B8VJ51</accession>
<dbReference type="AlphaFoldDB" id="A0A5B8VJ51"/>
<dbReference type="Gene3D" id="1.10.10.60">
    <property type="entry name" value="Homeodomain-like"/>
    <property type="match status" value="2"/>
</dbReference>
<dbReference type="InterPro" id="IPR003313">
    <property type="entry name" value="AraC-bd"/>
</dbReference>
<keyword evidence="2" id="KW-0238">DNA-binding</keyword>
<dbReference type="Pfam" id="PF12833">
    <property type="entry name" value="HTH_18"/>
    <property type="match status" value="1"/>
</dbReference>
<keyword evidence="6" id="KW-1185">Reference proteome</keyword>